<comment type="caution">
    <text evidence="1">The sequence shown here is derived from an EMBL/GenBank/DDBJ whole genome shotgun (WGS) entry which is preliminary data.</text>
</comment>
<dbReference type="EMBL" id="RIBZ01000143">
    <property type="protein sequence ID" value="RNG30366.1"/>
    <property type="molecule type" value="Genomic_DNA"/>
</dbReference>
<dbReference type="Proteomes" id="UP000275401">
    <property type="component" value="Unassembled WGS sequence"/>
</dbReference>
<dbReference type="AlphaFoldDB" id="A0A3M8WJY6"/>
<evidence type="ECO:0000313" key="1">
    <source>
        <dbReference type="EMBL" id="RNG30366.1"/>
    </source>
</evidence>
<dbReference type="RefSeq" id="WP_123099734.1">
    <property type="nucleotide sequence ID" value="NZ_RIBZ01000143.1"/>
</dbReference>
<name>A0A3M8WJY6_9ACTN</name>
<evidence type="ECO:0000313" key="2">
    <source>
        <dbReference type="Proteomes" id="UP000275401"/>
    </source>
</evidence>
<keyword evidence="2" id="KW-1185">Reference proteome</keyword>
<protein>
    <submittedName>
        <fullName evidence="1">Uncharacterized protein</fullName>
    </submittedName>
</protein>
<proteinExistence type="predicted"/>
<reference evidence="1 2" key="1">
    <citation type="submission" date="2018-11" db="EMBL/GenBank/DDBJ databases">
        <title>The Potential of Streptomyces as Biocontrol Agents against the Tomato grey mould, Botrytis cinerea (Gray mold) Frontiers in Microbiology.</title>
        <authorList>
            <person name="Li D."/>
        </authorList>
    </citation>
    <scope>NUCLEOTIDE SEQUENCE [LARGE SCALE GENOMIC DNA]</scope>
    <source>
        <strain evidence="1 2">NEAU-LD23</strain>
    </source>
</reference>
<organism evidence="1 2">
    <name type="scientific">Streptomyces botrytidirepellens</name>
    <dbReference type="NCBI Taxonomy" id="2486417"/>
    <lineage>
        <taxon>Bacteria</taxon>
        <taxon>Bacillati</taxon>
        <taxon>Actinomycetota</taxon>
        <taxon>Actinomycetes</taxon>
        <taxon>Kitasatosporales</taxon>
        <taxon>Streptomycetaceae</taxon>
        <taxon>Streptomyces</taxon>
    </lineage>
</organism>
<accession>A0A3M8WJY6</accession>
<sequence>MVEPLMFKSLMSKLFGVLRDRDEVLFHVRRLRAGVDWFNRIVVLRTGPDTRCRFCRGKGAKETTDGIDWDGTPRVVNVEPCPWCPADRQVAAFQVWCRHPLTRRAKGSTGRSGRGEKVPVH</sequence>
<gene>
    <name evidence="1" type="ORF">EEJ42_10795</name>
</gene>